<dbReference type="AlphaFoldDB" id="A0A0J0XKL3"/>
<feature type="region of interest" description="Disordered" evidence="1">
    <location>
        <begin position="118"/>
        <end position="171"/>
    </location>
</feature>
<feature type="compositionally biased region" description="Basic and acidic residues" evidence="1">
    <location>
        <begin position="118"/>
        <end position="127"/>
    </location>
</feature>
<name>A0A0J0XKL3_9TREE</name>
<organism evidence="2 3">
    <name type="scientific">Cutaneotrichosporon oleaginosum</name>
    <dbReference type="NCBI Taxonomy" id="879819"/>
    <lineage>
        <taxon>Eukaryota</taxon>
        <taxon>Fungi</taxon>
        <taxon>Dikarya</taxon>
        <taxon>Basidiomycota</taxon>
        <taxon>Agaricomycotina</taxon>
        <taxon>Tremellomycetes</taxon>
        <taxon>Trichosporonales</taxon>
        <taxon>Trichosporonaceae</taxon>
        <taxon>Cutaneotrichosporon</taxon>
    </lineage>
</organism>
<feature type="compositionally biased region" description="Basic and acidic residues" evidence="1">
    <location>
        <begin position="150"/>
        <end position="161"/>
    </location>
</feature>
<dbReference type="Proteomes" id="UP000053611">
    <property type="component" value="Unassembled WGS sequence"/>
</dbReference>
<dbReference type="RefSeq" id="XP_018278121.1">
    <property type="nucleotide sequence ID" value="XM_018426028.1"/>
</dbReference>
<protein>
    <submittedName>
        <fullName evidence="2">Uncharacterized protein</fullName>
    </submittedName>
</protein>
<feature type="compositionally biased region" description="Polar residues" evidence="1">
    <location>
        <begin position="209"/>
        <end position="219"/>
    </location>
</feature>
<feature type="region of interest" description="Disordered" evidence="1">
    <location>
        <begin position="326"/>
        <end position="345"/>
    </location>
</feature>
<evidence type="ECO:0000313" key="3">
    <source>
        <dbReference type="Proteomes" id="UP000053611"/>
    </source>
</evidence>
<reference evidence="2 3" key="1">
    <citation type="submission" date="2015-03" db="EMBL/GenBank/DDBJ databases">
        <title>Genomics and transcriptomics of the oil-accumulating basidiomycete yeast T. oleaginosus allow insights into substrate utilization and the diverse evolutionary trajectories of mating systems in fungi.</title>
        <authorList>
            <consortium name="DOE Joint Genome Institute"/>
            <person name="Kourist R."/>
            <person name="Kracht O."/>
            <person name="Bracharz F."/>
            <person name="Lipzen A."/>
            <person name="Nolan M."/>
            <person name="Ohm R."/>
            <person name="Grigoriev I."/>
            <person name="Sun S."/>
            <person name="Heitman J."/>
            <person name="Bruck T."/>
            <person name="Nowrousian M."/>
        </authorList>
    </citation>
    <scope>NUCLEOTIDE SEQUENCE [LARGE SCALE GENOMIC DNA]</scope>
    <source>
        <strain evidence="2 3">IBC0246</strain>
    </source>
</reference>
<evidence type="ECO:0000256" key="1">
    <source>
        <dbReference type="SAM" id="MobiDB-lite"/>
    </source>
</evidence>
<feature type="compositionally biased region" description="Acidic residues" evidence="1">
    <location>
        <begin position="336"/>
        <end position="345"/>
    </location>
</feature>
<sequence>MGKPVPREADRRAMDVLRAIHREALSREPICIHARGQDLRLQSIIDAAAQGDEVVIAAWEGFVNHIAVQRLASASASPRRIAETASNLIRNSRARDATRSWEEWIALPDPYWSTHARREARTGEREATPAPMFIYDEPPQRLQPGTPRVGARDRETAREGEGVGELEGDEPVFHSFGVRGSLNAAGSVSFPRAFTTHGYPRRTRRRSNSPEPSGESMSWLQEYGSQRRAREESPPLRRARRRLNDGRRFGIVFDQAGMPVSSGAGSAGGEGEGEGAGDTGGSAGGGGTEGASAPDNGPPRAAALSESAIFEDLVLPDVSEFLPQSLYDFTHHGSQDDTEDEEGEE</sequence>
<dbReference type="EMBL" id="KQ087215">
    <property type="protein sequence ID" value="KLT41630.1"/>
    <property type="molecule type" value="Genomic_DNA"/>
</dbReference>
<dbReference type="GeneID" id="28986631"/>
<evidence type="ECO:0000313" key="2">
    <source>
        <dbReference type="EMBL" id="KLT41630.1"/>
    </source>
</evidence>
<keyword evidence="3" id="KW-1185">Reference proteome</keyword>
<accession>A0A0J0XKL3</accession>
<proteinExistence type="predicted"/>
<feature type="compositionally biased region" description="Gly residues" evidence="1">
    <location>
        <begin position="265"/>
        <end position="289"/>
    </location>
</feature>
<feature type="region of interest" description="Disordered" evidence="1">
    <location>
        <begin position="192"/>
        <end position="304"/>
    </location>
</feature>
<gene>
    <name evidence="2" type="ORF">CC85DRAFT_312672</name>
</gene>